<evidence type="ECO:0000313" key="8">
    <source>
        <dbReference type="Proteomes" id="UP000824099"/>
    </source>
</evidence>
<keyword evidence="4 6" id="KW-1133">Transmembrane helix</keyword>
<dbReference type="PANTHER" id="PTHR11706:SF33">
    <property type="entry name" value="NATURAL RESISTANCE-ASSOCIATED MACROPHAGE PROTEIN 2"/>
    <property type="match status" value="1"/>
</dbReference>
<reference evidence="7" key="1">
    <citation type="submission" date="2020-10" db="EMBL/GenBank/DDBJ databases">
        <authorList>
            <person name="Gilroy R."/>
        </authorList>
    </citation>
    <scope>NUCLEOTIDE SEQUENCE</scope>
    <source>
        <strain evidence="7">CHK160-1198</strain>
    </source>
</reference>
<feature type="transmembrane region" description="Helical" evidence="6">
    <location>
        <begin position="43"/>
        <end position="61"/>
    </location>
</feature>
<dbReference type="GO" id="GO:0015086">
    <property type="term" value="F:cadmium ion transmembrane transporter activity"/>
    <property type="evidence" value="ECO:0007669"/>
    <property type="project" value="TreeGrafter"/>
</dbReference>
<dbReference type="GO" id="GO:0005886">
    <property type="term" value="C:plasma membrane"/>
    <property type="evidence" value="ECO:0007669"/>
    <property type="project" value="TreeGrafter"/>
</dbReference>
<evidence type="ECO:0000256" key="4">
    <source>
        <dbReference type="ARBA" id="ARBA00022989"/>
    </source>
</evidence>
<name>A0A9D1MQA5_9FIRM</name>
<dbReference type="NCBIfam" id="NF037982">
    <property type="entry name" value="Nramp_1"/>
    <property type="match status" value="1"/>
</dbReference>
<dbReference type="Pfam" id="PF01566">
    <property type="entry name" value="Nramp"/>
    <property type="match status" value="1"/>
</dbReference>
<evidence type="ECO:0000256" key="5">
    <source>
        <dbReference type="ARBA" id="ARBA00023136"/>
    </source>
</evidence>
<evidence type="ECO:0000256" key="1">
    <source>
        <dbReference type="ARBA" id="ARBA00004141"/>
    </source>
</evidence>
<protein>
    <submittedName>
        <fullName evidence="7">Nramp family divalent metal transporter</fullName>
    </submittedName>
</protein>
<accession>A0A9D1MQA5</accession>
<evidence type="ECO:0000313" key="7">
    <source>
        <dbReference type="EMBL" id="HIU64442.1"/>
    </source>
</evidence>
<feature type="transmembrane region" description="Helical" evidence="6">
    <location>
        <begin position="389"/>
        <end position="407"/>
    </location>
</feature>
<feature type="transmembrane region" description="Helical" evidence="6">
    <location>
        <begin position="91"/>
        <end position="115"/>
    </location>
</feature>
<feature type="transmembrane region" description="Helical" evidence="6">
    <location>
        <begin position="237"/>
        <end position="263"/>
    </location>
</feature>
<feature type="transmembrane region" description="Helical" evidence="6">
    <location>
        <begin position="146"/>
        <end position="163"/>
    </location>
</feature>
<comment type="subcellular location">
    <subcellularLocation>
        <location evidence="1">Membrane</location>
        <topology evidence="1">Multi-pass membrane protein</topology>
    </subcellularLocation>
</comment>
<gene>
    <name evidence="7" type="ORF">IAB06_05360</name>
</gene>
<feature type="transmembrane region" description="Helical" evidence="6">
    <location>
        <begin position="183"/>
        <end position="207"/>
    </location>
</feature>
<keyword evidence="3 6" id="KW-0812">Transmembrane</keyword>
<organism evidence="7 8">
    <name type="scientific">Candidatus Avacidaminococcus intestinavium</name>
    <dbReference type="NCBI Taxonomy" id="2840684"/>
    <lineage>
        <taxon>Bacteria</taxon>
        <taxon>Bacillati</taxon>
        <taxon>Bacillota</taxon>
        <taxon>Negativicutes</taxon>
        <taxon>Acidaminococcales</taxon>
        <taxon>Acidaminococcaceae</taxon>
        <taxon>Acidaminococcaceae incertae sedis</taxon>
        <taxon>Candidatus Avacidaminococcus</taxon>
    </lineage>
</organism>
<feature type="transmembrane region" description="Helical" evidence="6">
    <location>
        <begin position="326"/>
        <end position="344"/>
    </location>
</feature>
<dbReference type="GO" id="GO:0034755">
    <property type="term" value="P:iron ion transmembrane transport"/>
    <property type="evidence" value="ECO:0007669"/>
    <property type="project" value="TreeGrafter"/>
</dbReference>
<evidence type="ECO:0000256" key="2">
    <source>
        <dbReference type="ARBA" id="ARBA00022448"/>
    </source>
</evidence>
<dbReference type="PRINTS" id="PR00447">
    <property type="entry name" value="NATRESASSCMP"/>
</dbReference>
<feature type="transmembrane region" description="Helical" evidence="6">
    <location>
        <begin position="350"/>
        <end position="369"/>
    </location>
</feature>
<dbReference type="EMBL" id="DVNI01000085">
    <property type="protein sequence ID" value="HIU64442.1"/>
    <property type="molecule type" value="Genomic_DNA"/>
</dbReference>
<feature type="transmembrane region" description="Helical" evidence="6">
    <location>
        <begin position="121"/>
        <end position="139"/>
    </location>
</feature>
<keyword evidence="5 6" id="KW-0472">Membrane</keyword>
<feature type="transmembrane region" description="Helical" evidence="6">
    <location>
        <begin position="12"/>
        <end position="31"/>
    </location>
</feature>
<proteinExistence type="predicted"/>
<evidence type="ECO:0000256" key="6">
    <source>
        <dbReference type="SAM" id="Phobius"/>
    </source>
</evidence>
<dbReference type="PANTHER" id="PTHR11706">
    <property type="entry name" value="SOLUTE CARRIER PROTEIN FAMILY 11 MEMBER"/>
    <property type="match status" value="1"/>
</dbReference>
<dbReference type="GO" id="GO:0005384">
    <property type="term" value="F:manganese ion transmembrane transporter activity"/>
    <property type="evidence" value="ECO:0007669"/>
    <property type="project" value="TreeGrafter"/>
</dbReference>
<dbReference type="AlphaFoldDB" id="A0A9D1MQA5"/>
<dbReference type="InterPro" id="IPR001046">
    <property type="entry name" value="NRAMP_fam"/>
</dbReference>
<reference evidence="7" key="2">
    <citation type="journal article" date="2021" name="PeerJ">
        <title>Extensive microbial diversity within the chicken gut microbiome revealed by metagenomics and culture.</title>
        <authorList>
            <person name="Gilroy R."/>
            <person name="Ravi A."/>
            <person name="Getino M."/>
            <person name="Pursley I."/>
            <person name="Horton D.L."/>
            <person name="Alikhan N.F."/>
            <person name="Baker D."/>
            <person name="Gharbi K."/>
            <person name="Hall N."/>
            <person name="Watson M."/>
            <person name="Adriaenssens E.M."/>
            <person name="Foster-Nyarko E."/>
            <person name="Jarju S."/>
            <person name="Secka A."/>
            <person name="Antonio M."/>
            <person name="Oren A."/>
            <person name="Chaudhuri R.R."/>
            <person name="La Ragione R."/>
            <person name="Hildebrand F."/>
            <person name="Pallen M.J."/>
        </authorList>
    </citation>
    <scope>NUCLEOTIDE SEQUENCE</scope>
    <source>
        <strain evidence="7">CHK160-1198</strain>
    </source>
</reference>
<feature type="transmembrane region" description="Helical" evidence="6">
    <location>
        <begin position="283"/>
        <end position="314"/>
    </location>
</feature>
<comment type="caution">
    <text evidence="7">The sequence shown here is derived from an EMBL/GenBank/DDBJ whole genome shotgun (WGS) entry which is preliminary data.</text>
</comment>
<evidence type="ECO:0000256" key="3">
    <source>
        <dbReference type="ARBA" id="ARBA00022692"/>
    </source>
</evidence>
<keyword evidence="2" id="KW-0813">Transport</keyword>
<dbReference type="Proteomes" id="UP000824099">
    <property type="component" value="Unassembled WGS sequence"/>
</dbReference>
<sequence length="409" mass="44884">MSEKIDTDKNKSFFRYIGPGILVTVGFIDPGNWAVNLAAGADYGYSLLWVITLSTLMLILLQHNVAHLGIVTGQCLAEAATTFFKPTVSRFLLGTALIAVVATSLAELLGAAIALNMLFKIPIILGAMLTALLCTIMLWTNAYRRLEMWIAGFVSLIAFSYLFELSLVKVNWPLAATGWVTPALPSGSVFLVMGILGAVIMPHNLFLHSEVIQSRQWNLEDKVLIVKQLRYEFLDTIFSMSIGWAINSAMILLAAATFFAHGVRVTELQQAQEMLIPLLGEHAAIIFAIALLFAGIASTTTAGMAGATILAGLFNKSYDMKDSYSRWGLVVSYVPALFTLSFITDPFYGLILSQALLSIQLPFTIFMQLYLTSSPQVMGQYVNQRATKYLLFTVGLLVTVLNLFLIYES</sequence>